<gene>
    <name evidence="16" type="ORF">Rumeso_00022</name>
</gene>
<comment type="catalytic activity">
    <reaction evidence="11">
        <text>[GlcNAc-(1-&gt;4)-Mur2Ac(oyl-L-Ala-gamma-D-Glu-L-Lys-D-Ala-D-Ala)](n)-di-trans,octa-cis-undecaprenyl diphosphate + beta-D-GlcNAc-(1-&gt;4)-Mur2Ac(oyl-L-Ala-gamma-D-Glu-L-Lys-D-Ala-D-Ala)-di-trans,octa-cis-undecaprenyl diphosphate = [GlcNAc-(1-&gt;4)-Mur2Ac(oyl-L-Ala-gamma-D-Glu-L-Lys-D-Ala-D-Ala)](n+1)-di-trans,octa-cis-undecaprenyl diphosphate + di-trans,octa-cis-undecaprenyl diphosphate + H(+)</text>
        <dbReference type="Rhea" id="RHEA:23708"/>
        <dbReference type="Rhea" id="RHEA-COMP:9602"/>
        <dbReference type="Rhea" id="RHEA-COMP:9603"/>
        <dbReference type="ChEBI" id="CHEBI:15378"/>
        <dbReference type="ChEBI" id="CHEBI:58405"/>
        <dbReference type="ChEBI" id="CHEBI:60033"/>
        <dbReference type="ChEBI" id="CHEBI:78435"/>
        <dbReference type="EC" id="2.4.99.28"/>
    </reaction>
</comment>
<feature type="domain" description="Glycosyl transferase family 51" evidence="15">
    <location>
        <begin position="128"/>
        <end position="311"/>
    </location>
</feature>
<comment type="caution">
    <text evidence="16">The sequence shown here is derived from an EMBL/GenBank/DDBJ whole genome shotgun (WGS) entry which is preliminary data.</text>
</comment>
<dbReference type="Gene3D" id="3.40.710.10">
    <property type="entry name" value="DD-peptidase/beta-lactamase superfamily"/>
    <property type="match status" value="1"/>
</dbReference>
<feature type="region of interest" description="Disordered" evidence="12">
    <location>
        <begin position="688"/>
        <end position="737"/>
    </location>
</feature>
<keyword evidence="9" id="KW-0511">Multifunctional enzyme</keyword>
<dbReference type="InterPro" id="IPR023346">
    <property type="entry name" value="Lysozyme-like_dom_sf"/>
</dbReference>
<organism evidence="16 17">
    <name type="scientific">Rubellimicrobium mesophilum DSM 19309</name>
    <dbReference type="NCBI Taxonomy" id="442562"/>
    <lineage>
        <taxon>Bacteria</taxon>
        <taxon>Pseudomonadati</taxon>
        <taxon>Pseudomonadota</taxon>
        <taxon>Alphaproteobacteria</taxon>
        <taxon>Rhodobacterales</taxon>
        <taxon>Roseobacteraceae</taxon>
        <taxon>Rubellimicrobium</taxon>
    </lineage>
</organism>
<evidence type="ECO:0000256" key="5">
    <source>
        <dbReference type="ARBA" id="ARBA00022670"/>
    </source>
</evidence>
<keyword evidence="7 16" id="KW-0808">Transferase</keyword>
<feature type="transmembrane region" description="Helical" evidence="13">
    <location>
        <begin position="48"/>
        <end position="65"/>
    </location>
</feature>
<evidence type="ECO:0000256" key="12">
    <source>
        <dbReference type="SAM" id="MobiDB-lite"/>
    </source>
</evidence>
<dbReference type="GO" id="GO:0030288">
    <property type="term" value="C:outer membrane-bounded periplasmic space"/>
    <property type="evidence" value="ECO:0007669"/>
    <property type="project" value="TreeGrafter"/>
</dbReference>
<dbReference type="InterPro" id="IPR001264">
    <property type="entry name" value="Glyco_trans_51"/>
</dbReference>
<dbReference type="Gene3D" id="1.10.3810.10">
    <property type="entry name" value="Biosynthetic peptidoglycan transglycosylase-like"/>
    <property type="match status" value="1"/>
</dbReference>
<name>A0A017HVL1_9RHOB</name>
<comment type="similarity">
    <text evidence="2">In the C-terminal section; belongs to the transpeptidase family.</text>
</comment>
<dbReference type="AlphaFoldDB" id="A0A017HVL1"/>
<feature type="compositionally biased region" description="Low complexity" evidence="12">
    <location>
        <begin position="710"/>
        <end position="726"/>
    </location>
</feature>
<keyword evidence="8" id="KW-0378">Hydrolase</keyword>
<evidence type="ECO:0000313" key="17">
    <source>
        <dbReference type="Proteomes" id="UP000019666"/>
    </source>
</evidence>
<keyword evidence="4" id="KW-0121">Carboxypeptidase</keyword>
<dbReference type="EMBL" id="AOSK01000002">
    <property type="protein sequence ID" value="EYD78365.1"/>
    <property type="molecule type" value="Genomic_DNA"/>
</dbReference>
<dbReference type="InterPro" id="IPR001460">
    <property type="entry name" value="PCN-bd_Tpept"/>
</dbReference>
<proteinExistence type="inferred from homology"/>
<dbReference type="NCBIfam" id="TIGR02074">
    <property type="entry name" value="PBP_1a_fam"/>
    <property type="match status" value="1"/>
</dbReference>
<evidence type="ECO:0000256" key="13">
    <source>
        <dbReference type="SAM" id="Phobius"/>
    </source>
</evidence>
<dbReference type="HOGENOM" id="CLU_006354_2_7_5"/>
<dbReference type="GO" id="GO:0006508">
    <property type="term" value="P:proteolysis"/>
    <property type="evidence" value="ECO:0007669"/>
    <property type="project" value="UniProtKB-KW"/>
</dbReference>
<feature type="region of interest" description="Disordered" evidence="12">
    <location>
        <begin position="1"/>
        <end position="44"/>
    </location>
</feature>
<protein>
    <recommendedName>
        <fullName evidence="10">peptidoglycan glycosyltransferase</fullName>
        <ecNumber evidence="10">2.4.99.28</ecNumber>
    </recommendedName>
</protein>
<keyword evidence="17" id="KW-1185">Reference proteome</keyword>
<keyword evidence="13" id="KW-0472">Membrane</keyword>
<comment type="similarity">
    <text evidence="3">In the N-terminal section; belongs to the glycosyltransferase 51 family.</text>
</comment>
<dbReference type="GO" id="GO:0008658">
    <property type="term" value="F:penicillin binding"/>
    <property type="evidence" value="ECO:0007669"/>
    <property type="project" value="InterPro"/>
</dbReference>
<reference evidence="16 17" key="1">
    <citation type="submission" date="2013-02" db="EMBL/GenBank/DDBJ databases">
        <authorList>
            <person name="Fiebig A."/>
            <person name="Goeker M."/>
            <person name="Klenk H.-P.P."/>
        </authorList>
    </citation>
    <scope>NUCLEOTIDE SEQUENCE [LARGE SCALE GENOMIC DNA]</scope>
    <source>
        <strain evidence="16 17">DSM 19309</strain>
    </source>
</reference>
<dbReference type="GO" id="GO:0004180">
    <property type="term" value="F:carboxypeptidase activity"/>
    <property type="evidence" value="ECO:0007669"/>
    <property type="project" value="UniProtKB-KW"/>
</dbReference>
<dbReference type="STRING" id="442562.Rumeso_00022"/>
<evidence type="ECO:0000256" key="10">
    <source>
        <dbReference type="ARBA" id="ARBA00044770"/>
    </source>
</evidence>
<evidence type="ECO:0000256" key="7">
    <source>
        <dbReference type="ARBA" id="ARBA00022679"/>
    </source>
</evidence>
<dbReference type="PANTHER" id="PTHR32282">
    <property type="entry name" value="BINDING PROTEIN TRANSPEPTIDASE, PUTATIVE-RELATED"/>
    <property type="match status" value="1"/>
</dbReference>
<dbReference type="Pfam" id="PF00905">
    <property type="entry name" value="Transpeptidase"/>
    <property type="match status" value="1"/>
</dbReference>
<dbReference type="UniPathway" id="UPA00219"/>
<evidence type="ECO:0000259" key="15">
    <source>
        <dbReference type="Pfam" id="PF00912"/>
    </source>
</evidence>
<keyword evidence="13" id="KW-0812">Transmembrane</keyword>
<evidence type="ECO:0000256" key="9">
    <source>
        <dbReference type="ARBA" id="ARBA00023268"/>
    </source>
</evidence>
<evidence type="ECO:0000256" key="1">
    <source>
        <dbReference type="ARBA" id="ARBA00004752"/>
    </source>
</evidence>
<feature type="compositionally biased region" description="Basic residues" evidence="12">
    <location>
        <begin position="32"/>
        <end position="44"/>
    </location>
</feature>
<evidence type="ECO:0000313" key="16">
    <source>
        <dbReference type="EMBL" id="EYD78365.1"/>
    </source>
</evidence>
<sequence>MRMGRNGSGKSPLVAERRYSGGGGGSTPPRKPAPRRAKAPAKPRRRKGPIAWLLGFPLALIRFVLRGVWAVAWRAGLVGGVVLGAWVAYYASTLPPVGDLVDGRARGSVTLLDRYGETFAWRGDQFGGMVTADEVSPYLVDAVVATEDRRFWWHPGIDPQGVASAIRINLSEGRGPLSGNGGSTITQQTAKLLCLGRPYDAEVWEDEAAYEADCRRTTMTRKIEEAVYALAMELRYSKQEILTIYLNRAYLGSGTRGFEAAAQRYFGVSAKDVTPAEAAMLAGLLKAPTTYAPTNNLQRSRDRANVVIGLMEEQGYLDEAQALEARDNPARLSAAASSKEGGAFADWVMESGPEFFTQDTTEDVTIRTTLDPRIQRAAEEALGAVFQNQVRAGSKAEAAIVVMSSDGAVRAMVGGRQAGAGLFNRATQAQRQTGSSFKPFVYAAALDLGMSPLDYVEDTPMCMSIAGSGRWCPDNYDHAFKGTITLTQALAESRNIPAVRLSETVGREAVRNIAAQFGIEGDLAVGPALALGASESTLLDMTGAYAGILNGGSAVAPYGLIDLMLQGDEAPVMGQGGGIRERVIQERAARELTWMMWRVVEEGTGQRARIPGWQVAGKTGTTQAARDAWFIGFSADYVCGVWMGYDDNTPLRGVTGGGLPADIWHETMTRVLDGETPQPLPMMPPSGGGTGSFVQPNGLLADGSGEPYEPTGDPATDAALAAAFGAPLPPGEGDSSEGAVLDALMGILSGQ</sequence>
<dbReference type="InterPro" id="IPR050396">
    <property type="entry name" value="Glycosyltr_51/Transpeptidase"/>
</dbReference>
<dbReference type="EC" id="2.4.99.28" evidence="10"/>
<dbReference type="InterPro" id="IPR036950">
    <property type="entry name" value="PBP_transglycosylase"/>
</dbReference>
<keyword evidence="5" id="KW-0645">Protease</keyword>
<feature type="domain" description="Penicillin-binding protein transpeptidase" evidence="14">
    <location>
        <begin position="399"/>
        <end position="634"/>
    </location>
</feature>
<dbReference type="SUPFAM" id="SSF56601">
    <property type="entry name" value="beta-lactamase/transpeptidase-like"/>
    <property type="match status" value="1"/>
</dbReference>
<dbReference type="InterPro" id="IPR012338">
    <property type="entry name" value="Beta-lactam/transpept-like"/>
</dbReference>
<evidence type="ECO:0000256" key="3">
    <source>
        <dbReference type="ARBA" id="ARBA00007739"/>
    </source>
</evidence>
<dbReference type="Pfam" id="PF00912">
    <property type="entry name" value="Transgly"/>
    <property type="match status" value="1"/>
</dbReference>
<comment type="pathway">
    <text evidence="1">Cell wall biogenesis; peptidoglycan biosynthesis.</text>
</comment>
<dbReference type="SUPFAM" id="SSF53955">
    <property type="entry name" value="Lysozyme-like"/>
    <property type="match status" value="1"/>
</dbReference>
<evidence type="ECO:0000259" key="14">
    <source>
        <dbReference type="Pfam" id="PF00905"/>
    </source>
</evidence>
<dbReference type="GO" id="GO:0009252">
    <property type="term" value="P:peptidoglycan biosynthetic process"/>
    <property type="evidence" value="ECO:0007669"/>
    <property type="project" value="UniProtKB-UniPathway"/>
</dbReference>
<dbReference type="Proteomes" id="UP000019666">
    <property type="component" value="Unassembled WGS sequence"/>
</dbReference>
<accession>A0A017HVL1</accession>
<dbReference type="PANTHER" id="PTHR32282:SF33">
    <property type="entry name" value="PEPTIDOGLYCAN GLYCOSYLTRANSFERASE"/>
    <property type="match status" value="1"/>
</dbReference>
<keyword evidence="6 16" id="KW-0328">Glycosyltransferase</keyword>
<dbReference type="PATRIC" id="fig|442562.3.peg.23"/>
<evidence type="ECO:0000256" key="6">
    <source>
        <dbReference type="ARBA" id="ARBA00022676"/>
    </source>
</evidence>
<keyword evidence="13" id="KW-1133">Transmembrane helix</keyword>
<evidence type="ECO:0000256" key="4">
    <source>
        <dbReference type="ARBA" id="ARBA00022645"/>
    </source>
</evidence>
<dbReference type="GO" id="GO:0008955">
    <property type="term" value="F:peptidoglycan glycosyltransferase activity"/>
    <property type="evidence" value="ECO:0007669"/>
    <property type="project" value="UniProtKB-EC"/>
</dbReference>
<evidence type="ECO:0000256" key="8">
    <source>
        <dbReference type="ARBA" id="ARBA00022801"/>
    </source>
</evidence>
<evidence type="ECO:0000256" key="11">
    <source>
        <dbReference type="ARBA" id="ARBA00049902"/>
    </source>
</evidence>
<evidence type="ECO:0000256" key="2">
    <source>
        <dbReference type="ARBA" id="ARBA00007090"/>
    </source>
</evidence>